<evidence type="ECO:0000256" key="2">
    <source>
        <dbReference type="ARBA" id="ARBA00009045"/>
    </source>
</evidence>
<keyword evidence="4 6" id="KW-1133">Transmembrane helix</keyword>
<dbReference type="InterPro" id="IPR051739">
    <property type="entry name" value="Rhomboid_IM_Serine_Proteases"/>
</dbReference>
<sequence length="307" mass="35011">MSDKSLLDRLNRLIKIAPETTHDRNENSWSENLSTEKKIHAIKITEECKLINPYSQDNLIKKKPKKSGIQLLKKLTRKCKWKLPTSILIFSVLQLFFYIFVHHNITYQTLAFSPNRKLELWRYFTYSLLHAGIAHLFINIILQLVIAFPLETEVGHVNVAIVYIGGILSGSLAASMADDLSLMVGASSGIYALLMSYIPHIFLNFSTISFRFHRMIFVGLLSISDIVYAIFHCMVNGNKEPKIHYQAHVFGALSGIVLGFIFFKCENTESRDENQLLLKIIKWTSIAIYLSFIVAVIIIDVVQDKTS</sequence>
<dbReference type="AlphaFoldDB" id="A0A1J1IY36"/>
<evidence type="ECO:0000313" key="8">
    <source>
        <dbReference type="EMBL" id="CRL05000.1"/>
    </source>
</evidence>
<dbReference type="GO" id="GO:0016020">
    <property type="term" value="C:membrane"/>
    <property type="evidence" value="ECO:0007669"/>
    <property type="project" value="UniProtKB-SubCell"/>
</dbReference>
<dbReference type="GO" id="GO:0004252">
    <property type="term" value="F:serine-type endopeptidase activity"/>
    <property type="evidence" value="ECO:0007669"/>
    <property type="project" value="InterPro"/>
</dbReference>
<accession>A0A1J1IY36</accession>
<dbReference type="FunFam" id="1.20.1540.10:FF:000050">
    <property type="entry name" value="Rhomboid-like protein"/>
    <property type="match status" value="1"/>
</dbReference>
<dbReference type="STRING" id="568069.A0A1J1IY36"/>
<organism evidence="8 9">
    <name type="scientific">Clunio marinus</name>
    <dbReference type="NCBI Taxonomy" id="568069"/>
    <lineage>
        <taxon>Eukaryota</taxon>
        <taxon>Metazoa</taxon>
        <taxon>Ecdysozoa</taxon>
        <taxon>Arthropoda</taxon>
        <taxon>Hexapoda</taxon>
        <taxon>Insecta</taxon>
        <taxon>Pterygota</taxon>
        <taxon>Neoptera</taxon>
        <taxon>Endopterygota</taxon>
        <taxon>Diptera</taxon>
        <taxon>Nematocera</taxon>
        <taxon>Chironomoidea</taxon>
        <taxon>Chironomidae</taxon>
        <taxon>Clunio</taxon>
    </lineage>
</organism>
<evidence type="ECO:0000313" key="9">
    <source>
        <dbReference type="Proteomes" id="UP000183832"/>
    </source>
</evidence>
<evidence type="ECO:0000256" key="3">
    <source>
        <dbReference type="ARBA" id="ARBA00022692"/>
    </source>
</evidence>
<comment type="subcellular location">
    <subcellularLocation>
        <location evidence="1">Membrane</location>
        <topology evidence="1">Multi-pass membrane protein</topology>
    </subcellularLocation>
</comment>
<keyword evidence="9" id="KW-1185">Reference proteome</keyword>
<feature type="transmembrane region" description="Helical" evidence="6">
    <location>
        <begin position="243"/>
        <end position="263"/>
    </location>
</feature>
<dbReference type="PANTHER" id="PTHR45840">
    <property type="entry name" value="RHOMBOID-RELATED PROTEIN"/>
    <property type="match status" value="1"/>
</dbReference>
<dbReference type="SUPFAM" id="SSF144091">
    <property type="entry name" value="Rhomboid-like"/>
    <property type="match status" value="1"/>
</dbReference>
<feature type="transmembrane region" description="Helical" evidence="6">
    <location>
        <begin position="180"/>
        <end position="203"/>
    </location>
</feature>
<keyword evidence="5 6" id="KW-0472">Membrane</keyword>
<evidence type="ECO:0000259" key="7">
    <source>
        <dbReference type="Pfam" id="PF01694"/>
    </source>
</evidence>
<evidence type="ECO:0000256" key="6">
    <source>
        <dbReference type="SAM" id="Phobius"/>
    </source>
</evidence>
<dbReference type="OrthoDB" id="418595at2759"/>
<name>A0A1J1IY36_9DIPT</name>
<dbReference type="InterPro" id="IPR035952">
    <property type="entry name" value="Rhomboid-like_sf"/>
</dbReference>
<evidence type="ECO:0000256" key="5">
    <source>
        <dbReference type="ARBA" id="ARBA00023136"/>
    </source>
</evidence>
<comment type="similarity">
    <text evidence="2">Belongs to the peptidase S54 family.</text>
</comment>
<dbReference type="PANTHER" id="PTHR45840:SF10">
    <property type="entry name" value="RHOMBOID PROTEASE"/>
    <property type="match status" value="1"/>
</dbReference>
<dbReference type="Gene3D" id="1.20.1540.10">
    <property type="entry name" value="Rhomboid-like"/>
    <property type="match status" value="1"/>
</dbReference>
<dbReference type="EMBL" id="CVRI01000064">
    <property type="protein sequence ID" value="CRL05000.1"/>
    <property type="molecule type" value="Genomic_DNA"/>
</dbReference>
<gene>
    <name evidence="8" type="primary">similar to Protein rhomboid</name>
    <name evidence="8" type="ORF">CLUMA_CG018245</name>
</gene>
<dbReference type="InterPro" id="IPR022764">
    <property type="entry name" value="Peptidase_S54_rhomboid_dom"/>
</dbReference>
<evidence type="ECO:0000256" key="1">
    <source>
        <dbReference type="ARBA" id="ARBA00004141"/>
    </source>
</evidence>
<feature type="transmembrane region" description="Helical" evidence="6">
    <location>
        <begin position="283"/>
        <end position="302"/>
    </location>
</feature>
<dbReference type="Pfam" id="PF01694">
    <property type="entry name" value="Rhomboid"/>
    <property type="match status" value="1"/>
</dbReference>
<proteinExistence type="inferred from homology"/>
<evidence type="ECO:0000256" key="4">
    <source>
        <dbReference type="ARBA" id="ARBA00022989"/>
    </source>
</evidence>
<feature type="transmembrane region" description="Helical" evidence="6">
    <location>
        <begin position="121"/>
        <end position="142"/>
    </location>
</feature>
<dbReference type="Proteomes" id="UP000183832">
    <property type="component" value="Unassembled WGS sequence"/>
</dbReference>
<feature type="transmembrane region" description="Helical" evidence="6">
    <location>
        <begin position="83"/>
        <end position="101"/>
    </location>
</feature>
<protein>
    <submittedName>
        <fullName evidence="8">CLUMA_CG018245, isoform A</fullName>
    </submittedName>
</protein>
<feature type="domain" description="Peptidase S54 rhomboid" evidence="7">
    <location>
        <begin position="119"/>
        <end position="264"/>
    </location>
</feature>
<feature type="transmembrane region" description="Helical" evidence="6">
    <location>
        <begin position="154"/>
        <end position="174"/>
    </location>
</feature>
<keyword evidence="3 6" id="KW-0812">Transmembrane</keyword>
<reference evidence="8 9" key="1">
    <citation type="submission" date="2015-04" db="EMBL/GenBank/DDBJ databases">
        <authorList>
            <person name="Syromyatnikov M.Y."/>
            <person name="Popov V.N."/>
        </authorList>
    </citation>
    <scope>NUCLEOTIDE SEQUENCE [LARGE SCALE GENOMIC DNA]</scope>
</reference>
<feature type="transmembrane region" description="Helical" evidence="6">
    <location>
        <begin position="215"/>
        <end position="231"/>
    </location>
</feature>